<keyword evidence="16" id="KW-1185">Reference proteome</keyword>
<dbReference type="GO" id="GO:0006006">
    <property type="term" value="P:glucose metabolic process"/>
    <property type="evidence" value="ECO:0007669"/>
    <property type="project" value="InterPro"/>
</dbReference>
<dbReference type="PROSITE" id="PS00071">
    <property type="entry name" value="GAPDH"/>
    <property type="match status" value="1"/>
</dbReference>
<keyword evidence="5 13" id="KW-0560">Oxidoreductase</keyword>
<evidence type="ECO:0000256" key="4">
    <source>
        <dbReference type="ARBA" id="ARBA00011881"/>
    </source>
</evidence>
<feature type="binding site" evidence="9">
    <location>
        <position position="234"/>
    </location>
    <ligand>
        <name>D-glyceraldehyde 3-phosphate</name>
        <dbReference type="ChEBI" id="CHEBI:59776"/>
    </ligand>
</feature>
<dbReference type="CDD" id="cd05214">
    <property type="entry name" value="GAPDH_I_N"/>
    <property type="match status" value="1"/>
</dbReference>
<sequence>MKKVAINGLGRIGRMVFRIVLDSEELDLVAINATHPATTIAHLIKYDSTHGTYDKDVQVVGEDKISVDGKEITITSDRNPENLPWKDLGIDIVIEATGAFNHGDKAQAHINAGAKKVLLTGPSKGGNVQTLVRGVNCATLDTTSYDVFSNASCTTNCLAPVAKVLNDEFGIKNGLVTTVHAYTNDQQNIDNPHKDLRRARSAAENIIPTSTGAAKATALVLPELKGKLDGMALRVPVSNVSLVDLVVDLEKEVTKEEVNEVFKKYEADAMKGILGVSDQPLVSRDFNTDPRSSIVDSDLTMVMDGNKVKVLSWYDNEWGYSVRCVELAEMIAKNI</sequence>
<feature type="domain" description="Glyceraldehyde 3-phosphate dehydrogenase NAD(P) binding" evidence="14">
    <location>
        <begin position="2"/>
        <end position="153"/>
    </location>
</feature>
<dbReference type="InterPro" id="IPR020829">
    <property type="entry name" value="GlycerAld_3-P_DH_cat"/>
</dbReference>
<dbReference type="Gene3D" id="3.30.360.10">
    <property type="entry name" value="Dihydrodipicolinate Reductase, domain 2"/>
    <property type="match status" value="1"/>
</dbReference>
<dbReference type="CDD" id="cd18126">
    <property type="entry name" value="GAPDH_I_C"/>
    <property type="match status" value="1"/>
</dbReference>
<dbReference type="EMBL" id="CAJEWD010000007">
    <property type="protein sequence ID" value="CAD2076875.1"/>
    <property type="molecule type" value="Genomic_DNA"/>
</dbReference>
<evidence type="ECO:0000256" key="10">
    <source>
        <dbReference type="PIRSR" id="PIRSR000149-3"/>
    </source>
</evidence>
<evidence type="ECO:0000256" key="13">
    <source>
        <dbReference type="RuleBase" id="RU361160"/>
    </source>
</evidence>
<evidence type="ECO:0000256" key="5">
    <source>
        <dbReference type="ARBA" id="ARBA00023002"/>
    </source>
</evidence>
<dbReference type="Pfam" id="PF02800">
    <property type="entry name" value="Gp_dh_C"/>
    <property type="match status" value="1"/>
</dbReference>
<dbReference type="InterPro" id="IPR006424">
    <property type="entry name" value="Glyceraldehyde-3-P_DH_1"/>
</dbReference>
<proteinExistence type="inferred from homology"/>
<dbReference type="GO" id="GO:0006096">
    <property type="term" value="P:glycolytic process"/>
    <property type="evidence" value="ECO:0007669"/>
    <property type="project" value="UniProtKB-KW"/>
</dbReference>
<evidence type="ECO:0000256" key="11">
    <source>
        <dbReference type="PIRSR" id="PIRSR000149-4"/>
    </source>
</evidence>
<evidence type="ECO:0000256" key="7">
    <source>
        <dbReference type="ARBA" id="ARBA00047698"/>
    </source>
</evidence>
<evidence type="ECO:0000256" key="9">
    <source>
        <dbReference type="PIRSR" id="PIRSR000149-2"/>
    </source>
</evidence>
<organism evidence="15 16">
    <name type="scientific">Jeotgalicoccus meleagridis</name>
    <dbReference type="NCBI Taxonomy" id="2759181"/>
    <lineage>
        <taxon>Bacteria</taxon>
        <taxon>Bacillati</taxon>
        <taxon>Bacillota</taxon>
        <taxon>Bacilli</taxon>
        <taxon>Bacillales</taxon>
        <taxon>Staphylococcaceae</taxon>
        <taxon>Jeotgalicoccus</taxon>
    </lineage>
</organism>
<comment type="pathway">
    <text evidence="2">Carbohydrate degradation; glycolysis; pyruvate from D-glyceraldehyde 3-phosphate: step 1/5.</text>
</comment>
<dbReference type="FunFam" id="3.30.360.10:FF:000002">
    <property type="entry name" value="Glyceraldehyde-3-phosphate dehydrogenase"/>
    <property type="match status" value="1"/>
</dbReference>
<feature type="site" description="Activates thiol group during catalysis" evidence="11">
    <location>
        <position position="180"/>
    </location>
</feature>
<keyword evidence="10" id="KW-0520">NAD</keyword>
<evidence type="ECO:0000256" key="6">
    <source>
        <dbReference type="ARBA" id="ARBA00023152"/>
    </source>
</evidence>
<reference evidence="15 16" key="1">
    <citation type="submission" date="2020-07" db="EMBL/GenBank/DDBJ databases">
        <authorList>
            <person name="Criscuolo A."/>
        </authorList>
    </citation>
    <scope>NUCLEOTIDE SEQUENCE [LARGE SCALE GENOMIC DNA]</scope>
    <source>
        <strain evidence="15">CIP111649</strain>
    </source>
</reference>
<dbReference type="PRINTS" id="PR00078">
    <property type="entry name" value="G3PDHDRGNASE"/>
</dbReference>
<dbReference type="InterPro" id="IPR036291">
    <property type="entry name" value="NAD(P)-bd_dom_sf"/>
</dbReference>
<dbReference type="SUPFAM" id="SSF51735">
    <property type="entry name" value="NAD(P)-binding Rossmann-fold domains"/>
    <property type="match status" value="1"/>
</dbReference>
<dbReference type="Pfam" id="PF00044">
    <property type="entry name" value="Gp_dh_N"/>
    <property type="match status" value="1"/>
</dbReference>
<comment type="function">
    <text evidence="1">Catalyzes the oxidative phosphorylation of glyceraldehyde 3-phosphate (G3P) to 1,3-bisphosphoglycerate (BPG) using the cofactor NAD. The first reaction step involves the formation of a hemiacetal intermediate between G3P and a cysteine residue, and this hemiacetal intermediate is then oxidized to a thioester, with concomitant reduction of NAD to NADH. The reduced NADH is then exchanged with the second NAD, and the thioester is attacked by a nucleophilic inorganic phosphate to produce BPG.</text>
</comment>
<dbReference type="RefSeq" id="WP_185125593.1">
    <property type="nucleotide sequence ID" value="NZ_CAJEWD010000007.1"/>
</dbReference>
<gene>
    <name evidence="15" type="primary">gapA2</name>
    <name evidence="15" type="ORF">JEODO184_01061</name>
</gene>
<dbReference type="InterPro" id="IPR020831">
    <property type="entry name" value="GlycerAld/Erythrose_P_DH"/>
</dbReference>
<feature type="active site" description="Nucleophile" evidence="8">
    <location>
        <position position="153"/>
    </location>
</feature>
<keyword evidence="6" id="KW-0324">Glycolysis</keyword>
<comment type="caution">
    <text evidence="15">The sequence shown here is derived from an EMBL/GenBank/DDBJ whole genome shotgun (WGS) entry which is preliminary data.</text>
</comment>
<comment type="similarity">
    <text evidence="3 12">Belongs to the glyceraldehyde-3-phosphate dehydrogenase family.</text>
</comment>
<dbReference type="NCBIfam" id="TIGR01534">
    <property type="entry name" value="GAPDH-I"/>
    <property type="match status" value="1"/>
</dbReference>
<feature type="binding site" evidence="10">
    <location>
        <position position="316"/>
    </location>
    <ligand>
        <name>NAD(+)</name>
        <dbReference type="ChEBI" id="CHEBI:57540"/>
    </ligand>
</feature>
<dbReference type="InterPro" id="IPR020828">
    <property type="entry name" value="GlycerAld_3-P_DH_NAD(P)-bd"/>
</dbReference>
<feature type="binding site" evidence="10">
    <location>
        <position position="78"/>
    </location>
    <ligand>
        <name>NAD(+)</name>
        <dbReference type="ChEBI" id="CHEBI:57540"/>
    </ligand>
</feature>
<name>A0A6V7RGJ6_9STAP</name>
<evidence type="ECO:0000313" key="15">
    <source>
        <dbReference type="EMBL" id="CAD2076875.1"/>
    </source>
</evidence>
<dbReference type="PIRSF" id="PIRSF000149">
    <property type="entry name" value="GAP_DH"/>
    <property type="match status" value="1"/>
</dbReference>
<dbReference type="InterPro" id="IPR020830">
    <property type="entry name" value="GlycerAld_3-P_DH_AS"/>
</dbReference>
<feature type="binding site" evidence="10">
    <location>
        <position position="120"/>
    </location>
    <ligand>
        <name>NAD(+)</name>
        <dbReference type="ChEBI" id="CHEBI:57540"/>
    </ligand>
</feature>
<evidence type="ECO:0000256" key="1">
    <source>
        <dbReference type="ARBA" id="ARBA00003501"/>
    </source>
</evidence>
<evidence type="ECO:0000256" key="2">
    <source>
        <dbReference type="ARBA" id="ARBA00004869"/>
    </source>
</evidence>
<evidence type="ECO:0000313" key="16">
    <source>
        <dbReference type="Proteomes" id="UP000589351"/>
    </source>
</evidence>
<evidence type="ECO:0000256" key="12">
    <source>
        <dbReference type="RuleBase" id="RU000397"/>
    </source>
</evidence>
<evidence type="ECO:0000256" key="8">
    <source>
        <dbReference type="PIRSR" id="PIRSR000149-1"/>
    </source>
</evidence>
<dbReference type="GO" id="GO:0004365">
    <property type="term" value="F:glyceraldehyde-3-phosphate dehydrogenase (NAD+) (phosphorylating) activity"/>
    <property type="evidence" value="ECO:0007669"/>
    <property type="project" value="UniProtKB-EC"/>
</dbReference>
<comment type="catalytic activity">
    <reaction evidence="7">
        <text>D-glyceraldehyde 3-phosphate + phosphate + NAD(+) = (2R)-3-phospho-glyceroyl phosphate + NADH + H(+)</text>
        <dbReference type="Rhea" id="RHEA:10300"/>
        <dbReference type="ChEBI" id="CHEBI:15378"/>
        <dbReference type="ChEBI" id="CHEBI:43474"/>
        <dbReference type="ChEBI" id="CHEBI:57540"/>
        <dbReference type="ChEBI" id="CHEBI:57604"/>
        <dbReference type="ChEBI" id="CHEBI:57945"/>
        <dbReference type="ChEBI" id="CHEBI:59776"/>
        <dbReference type="EC" id="1.2.1.12"/>
    </reaction>
</comment>
<dbReference type="GO" id="GO:0050661">
    <property type="term" value="F:NADP binding"/>
    <property type="evidence" value="ECO:0007669"/>
    <property type="project" value="InterPro"/>
</dbReference>
<dbReference type="PANTHER" id="PTHR43148">
    <property type="entry name" value="GLYCERALDEHYDE-3-PHOSPHATE DEHYDROGENASE 2"/>
    <property type="match status" value="1"/>
</dbReference>
<feature type="binding site" evidence="10">
    <location>
        <begin position="11"/>
        <end position="12"/>
    </location>
    <ligand>
        <name>NAD(+)</name>
        <dbReference type="ChEBI" id="CHEBI:57540"/>
    </ligand>
</feature>
<protein>
    <recommendedName>
        <fullName evidence="13">Glyceraldehyde-3-phosphate dehydrogenase</fullName>
        <ecNumber evidence="13">1.2.1.-</ecNumber>
    </recommendedName>
</protein>
<dbReference type="GO" id="GO:0051287">
    <property type="term" value="F:NAD binding"/>
    <property type="evidence" value="ECO:0007669"/>
    <property type="project" value="InterPro"/>
</dbReference>
<dbReference type="AlphaFoldDB" id="A0A6V7RGJ6"/>
<dbReference type="Proteomes" id="UP000589351">
    <property type="component" value="Unassembled WGS sequence"/>
</dbReference>
<evidence type="ECO:0000259" key="14">
    <source>
        <dbReference type="SMART" id="SM00846"/>
    </source>
</evidence>
<dbReference type="FunFam" id="3.40.50.720:FF:000001">
    <property type="entry name" value="Glyceraldehyde-3-phosphate dehydrogenase"/>
    <property type="match status" value="1"/>
</dbReference>
<dbReference type="EC" id="1.2.1.-" evidence="13"/>
<feature type="binding site" evidence="9">
    <location>
        <begin position="211"/>
        <end position="212"/>
    </location>
    <ligand>
        <name>D-glyceraldehyde 3-phosphate</name>
        <dbReference type="ChEBI" id="CHEBI:59776"/>
    </ligand>
</feature>
<feature type="binding site" evidence="9">
    <location>
        <begin position="152"/>
        <end position="154"/>
    </location>
    <ligand>
        <name>D-glyceraldehyde 3-phosphate</name>
        <dbReference type="ChEBI" id="CHEBI:59776"/>
    </ligand>
</feature>
<keyword evidence="10" id="KW-0547">Nucleotide-binding</keyword>
<accession>A0A6V7RGJ6</accession>
<feature type="binding site" evidence="9">
    <location>
        <position position="183"/>
    </location>
    <ligand>
        <name>D-glyceraldehyde 3-phosphate</name>
        <dbReference type="ChEBI" id="CHEBI:59776"/>
    </ligand>
</feature>
<dbReference type="Gene3D" id="3.40.50.720">
    <property type="entry name" value="NAD(P)-binding Rossmann-like Domain"/>
    <property type="match status" value="1"/>
</dbReference>
<dbReference type="SUPFAM" id="SSF55347">
    <property type="entry name" value="Glyceraldehyde-3-phosphate dehydrogenase-like, C-terminal domain"/>
    <property type="match status" value="1"/>
</dbReference>
<dbReference type="SMART" id="SM00846">
    <property type="entry name" value="Gp_dh_N"/>
    <property type="match status" value="1"/>
</dbReference>
<comment type="subunit">
    <text evidence="4">Homotetramer.</text>
</comment>
<evidence type="ECO:0000256" key="3">
    <source>
        <dbReference type="ARBA" id="ARBA00007406"/>
    </source>
</evidence>